<dbReference type="AlphaFoldDB" id="A0A3B1DHG1"/>
<protein>
    <recommendedName>
        <fullName evidence="2">Xylose isomerase-like TIM barrel domain-containing protein</fullName>
    </recommendedName>
</protein>
<dbReference type="EMBL" id="UOGL01000405">
    <property type="protein sequence ID" value="VAX40152.1"/>
    <property type="molecule type" value="Genomic_DNA"/>
</dbReference>
<accession>A0A3B1DHG1</accession>
<dbReference type="InterPro" id="IPR036237">
    <property type="entry name" value="Xyl_isomerase-like_sf"/>
</dbReference>
<gene>
    <name evidence="1" type="ORF">MNBD_PLANCTO02-1493</name>
</gene>
<organism evidence="1">
    <name type="scientific">hydrothermal vent metagenome</name>
    <dbReference type="NCBI Taxonomy" id="652676"/>
    <lineage>
        <taxon>unclassified sequences</taxon>
        <taxon>metagenomes</taxon>
        <taxon>ecological metagenomes</taxon>
    </lineage>
</organism>
<sequence>MSLGTFPLSYCTNVHPAQTVAQVIDGFDRYTLPIQQQYGKPLAAGLWLAEPVISELMQTSDGAKRLSEELQKRNLICYTLNAFPYGDFHSERVKENVYLPDWSTTQRLNYTINCAKVLATLMPEGMQGSLSTLPLGFKGLAHSKNFEEECIDQLITLAQQLDELYDETGRLIRLAIEPEPCCLLETTAEAISFFEKLRAAAEKQNASEAVQLCIGLCYDVCHQAVEFEEITTSIQVLHTAEIRINKLHISCALHLEDPLNNKEGRKALAQYVEPRYLHQTMAQMADGTVHRMADLSQEFIDSPPSPFDLATAWRIHYHVPVDVETMGGLATTRNELKEAILAIKKLEYAPHLEIETYTWEVLPDTAASLVEGFGRELTATQQLIDDANKQPEKPEPLLII</sequence>
<reference evidence="1" key="1">
    <citation type="submission" date="2018-06" db="EMBL/GenBank/DDBJ databases">
        <authorList>
            <person name="Zhirakovskaya E."/>
        </authorList>
    </citation>
    <scope>NUCLEOTIDE SEQUENCE</scope>
</reference>
<name>A0A3B1DHG1_9ZZZZ</name>
<proteinExistence type="predicted"/>
<dbReference type="SUPFAM" id="SSF51658">
    <property type="entry name" value="Xylose isomerase-like"/>
    <property type="match status" value="1"/>
</dbReference>
<dbReference type="NCBIfam" id="NF035939">
    <property type="entry name" value="TIM_EboE"/>
    <property type="match status" value="1"/>
</dbReference>
<evidence type="ECO:0008006" key="2">
    <source>
        <dbReference type="Google" id="ProtNLM"/>
    </source>
</evidence>
<dbReference type="Gene3D" id="3.20.20.150">
    <property type="entry name" value="Divalent-metal-dependent TIM barrel enzymes"/>
    <property type="match status" value="1"/>
</dbReference>
<evidence type="ECO:0000313" key="1">
    <source>
        <dbReference type="EMBL" id="VAX40152.1"/>
    </source>
</evidence>